<evidence type="ECO:0000256" key="5">
    <source>
        <dbReference type="ARBA" id="ARBA00023002"/>
    </source>
</evidence>
<evidence type="ECO:0000256" key="2">
    <source>
        <dbReference type="ARBA" id="ARBA00008072"/>
    </source>
</evidence>
<dbReference type="GO" id="GO:0043168">
    <property type="term" value="F:anion binding"/>
    <property type="evidence" value="ECO:0007669"/>
    <property type="project" value="UniProtKB-ARBA"/>
</dbReference>
<protein>
    <submittedName>
        <fullName evidence="8">2,3-butanediol dehydrogenase</fullName>
    </submittedName>
</protein>
<dbReference type="PANTHER" id="PTHR43161">
    <property type="entry name" value="SORBITOL DEHYDROGENASE"/>
    <property type="match status" value="1"/>
</dbReference>
<dbReference type="EMBL" id="QKNX01000005">
    <property type="protein sequence ID" value="TKR25142.1"/>
    <property type="molecule type" value="Genomic_DNA"/>
</dbReference>
<evidence type="ECO:0000256" key="6">
    <source>
        <dbReference type="RuleBase" id="RU361277"/>
    </source>
</evidence>
<dbReference type="InterPro" id="IPR020843">
    <property type="entry name" value="ER"/>
</dbReference>
<dbReference type="Pfam" id="PF00107">
    <property type="entry name" value="ADH_zinc_N"/>
    <property type="match status" value="1"/>
</dbReference>
<evidence type="ECO:0000313" key="8">
    <source>
        <dbReference type="EMBL" id="TKR25142.1"/>
    </source>
</evidence>
<dbReference type="GO" id="GO:0005737">
    <property type="term" value="C:cytoplasm"/>
    <property type="evidence" value="ECO:0007669"/>
    <property type="project" value="TreeGrafter"/>
</dbReference>
<dbReference type="InterPro" id="IPR036291">
    <property type="entry name" value="NAD(P)-bd_dom_sf"/>
</dbReference>
<organism evidence="8 9">
    <name type="scientific">Natronomonas salsuginis</name>
    <dbReference type="NCBI Taxonomy" id="2217661"/>
    <lineage>
        <taxon>Archaea</taxon>
        <taxon>Methanobacteriati</taxon>
        <taxon>Methanobacteriota</taxon>
        <taxon>Stenosarchaea group</taxon>
        <taxon>Halobacteria</taxon>
        <taxon>Halobacteriales</taxon>
        <taxon>Natronomonadaceae</taxon>
        <taxon>Natronomonas</taxon>
    </lineage>
</organism>
<reference evidence="8 9" key="1">
    <citation type="submission" date="2019-04" db="EMBL/GenBank/DDBJ databases">
        <title>Natronomonas sp. F20-122 a newhaloarchaeon isolated from a saline saltern of Isla Bacuta, Huelva, Spain.</title>
        <authorList>
            <person name="Duran-Viseras A."/>
            <person name="Sanchez-Porro C."/>
            <person name="Ventosa A."/>
        </authorList>
    </citation>
    <scope>NUCLEOTIDE SEQUENCE [LARGE SCALE GENOMIC DNA]</scope>
    <source>
        <strain evidence="8 9">F20-122</strain>
    </source>
</reference>
<dbReference type="SUPFAM" id="SSF50129">
    <property type="entry name" value="GroES-like"/>
    <property type="match status" value="1"/>
</dbReference>
<dbReference type="GO" id="GO:0030554">
    <property type="term" value="F:adenyl nucleotide binding"/>
    <property type="evidence" value="ECO:0007669"/>
    <property type="project" value="UniProtKB-ARBA"/>
</dbReference>
<dbReference type="InterPro" id="IPR013149">
    <property type="entry name" value="ADH-like_C"/>
</dbReference>
<dbReference type="GO" id="GO:0000721">
    <property type="term" value="F:(R,R)-butanediol dehydrogenase activity"/>
    <property type="evidence" value="ECO:0007669"/>
    <property type="project" value="TreeGrafter"/>
</dbReference>
<comment type="caution">
    <text evidence="8">The sequence shown here is derived from an EMBL/GenBank/DDBJ whole genome shotgun (WGS) entry which is preliminary data.</text>
</comment>
<gene>
    <name evidence="8" type="ORF">DM868_12410</name>
</gene>
<comment type="similarity">
    <text evidence="2 6">Belongs to the zinc-containing alcohol dehydrogenase family.</text>
</comment>
<evidence type="ECO:0000259" key="7">
    <source>
        <dbReference type="SMART" id="SM00829"/>
    </source>
</evidence>
<dbReference type="RefSeq" id="WP_137277156.1">
    <property type="nucleotide sequence ID" value="NZ_QKNX01000005.1"/>
</dbReference>
<dbReference type="AlphaFoldDB" id="A0A4U5J7V9"/>
<evidence type="ECO:0000313" key="9">
    <source>
        <dbReference type="Proteomes" id="UP000308037"/>
    </source>
</evidence>
<keyword evidence="3 6" id="KW-0479">Metal-binding</keyword>
<dbReference type="Proteomes" id="UP000308037">
    <property type="component" value="Unassembled WGS sequence"/>
</dbReference>
<dbReference type="PANTHER" id="PTHR43161:SF23">
    <property type="entry name" value="(R,R)-BUTANEDIOL DEHYDROGENASE-RELATED"/>
    <property type="match status" value="1"/>
</dbReference>
<dbReference type="GO" id="GO:0008270">
    <property type="term" value="F:zinc ion binding"/>
    <property type="evidence" value="ECO:0007669"/>
    <property type="project" value="InterPro"/>
</dbReference>
<keyword evidence="5" id="KW-0560">Oxidoreductase</keyword>
<dbReference type="Gene3D" id="3.40.50.720">
    <property type="entry name" value="NAD(P)-binding Rossmann-like Domain"/>
    <property type="match status" value="1"/>
</dbReference>
<dbReference type="OrthoDB" id="73567at2157"/>
<sequence length="355" mass="37652">MRAAVYHGQRDVRVENVEPRSVGPNDVAIEVAYCGICGSDVHEYAAGPIAIPDENTHSLTDETLPLTLGHEFSGTVSDAGEAVDDVTVGDRVTVNPAIWCGECRFCQEGNYHRCVSGGSIGLAGWGGGLAERAVVPASQVVPVPDDVGLDYATLTEPYAVALHAVRRSSLQSGDDCAVFGAGPIGLGIAQTSRLAGARRVYVSEPQDGRRAVADELGMRGIDPTDVDPVRWISSRTNGGTDVAYEAAGVEPALETAIRTTIRGGEVLLVSVFEDEATIQPNYLMMAERSIVGSIAYRTGPRAAEYEFAAVLEALSDDRLDPDPLVTKRIDLDDVVEDGFEALTEPGEQVKILVSP</sequence>
<dbReference type="GO" id="GO:0034079">
    <property type="term" value="P:butanediol biosynthetic process"/>
    <property type="evidence" value="ECO:0007669"/>
    <property type="project" value="TreeGrafter"/>
</dbReference>
<keyword evidence="9" id="KW-1185">Reference proteome</keyword>
<dbReference type="SUPFAM" id="SSF51735">
    <property type="entry name" value="NAD(P)-binding Rossmann-fold domains"/>
    <property type="match status" value="1"/>
</dbReference>
<accession>A0A4U5J7V9</accession>
<feature type="domain" description="Enoyl reductase (ER)" evidence="7">
    <location>
        <begin position="8"/>
        <end position="353"/>
    </location>
</feature>
<comment type="cofactor">
    <cofactor evidence="1 6">
        <name>Zn(2+)</name>
        <dbReference type="ChEBI" id="CHEBI:29105"/>
    </cofactor>
</comment>
<dbReference type="PROSITE" id="PS00059">
    <property type="entry name" value="ADH_ZINC"/>
    <property type="match status" value="1"/>
</dbReference>
<dbReference type="InterPro" id="IPR013154">
    <property type="entry name" value="ADH-like_N"/>
</dbReference>
<keyword evidence="4 6" id="KW-0862">Zinc</keyword>
<dbReference type="CDD" id="cd08233">
    <property type="entry name" value="butanediol_DH_like"/>
    <property type="match status" value="1"/>
</dbReference>
<evidence type="ECO:0000256" key="1">
    <source>
        <dbReference type="ARBA" id="ARBA00001947"/>
    </source>
</evidence>
<dbReference type="InterPro" id="IPR011032">
    <property type="entry name" value="GroES-like_sf"/>
</dbReference>
<dbReference type="SMART" id="SM00829">
    <property type="entry name" value="PKS_ER"/>
    <property type="match status" value="1"/>
</dbReference>
<proteinExistence type="inferred from homology"/>
<evidence type="ECO:0000256" key="4">
    <source>
        <dbReference type="ARBA" id="ARBA00022833"/>
    </source>
</evidence>
<dbReference type="Gene3D" id="3.90.180.10">
    <property type="entry name" value="Medium-chain alcohol dehydrogenases, catalytic domain"/>
    <property type="match status" value="1"/>
</dbReference>
<name>A0A4U5J7V9_9EURY</name>
<dbReference type="InterPro" id="IPR002328">
    <property type="entry name" value="ADH_Zn_CS"/>
</dbReference>
<evidence type="ECO:0000256" key="3">
    <source>
        <dbReference type="ARBA" id="ARBA00022723"/>
    </source>
</evidence>
<dbReference type="Pfam" id="PF08240">
    <property type="entry name" value="ADH_N"/>
    <property type="match status" value="1"/>
</dbReference>